<dbReference type="EMBL" id="LGRX02009982">
    <property type="protein sequence ID" value="KAK3271139.1"/>
    <property type="molecule type" value="Genomic_DNA"/>
</dbReference>
<evidence type="ECO:0008006" key="3">
    <source>
        <dbReference type="Google" id="ProtNLM"/>
    </source>
</evidence>
<keyword evidence="2" id="KW-1185">Reference proteome</keyword>
<accession>A0AAE0G3X8</accession>
<organism evidence="1 2">
    <name type="scientific">Cymbomonas tetramitiformis</name>
    <dbReference type="NCBI Taxonomy" id="36881"/>
    <lineage>
        <taxon>Eukaryota</taxon>
        <taxon>Viridiplantae</taxon>
        <taxon>Chlorophyta</taxon>
        <taxon>Pyramimonadophyceae</taxon>
        <taxon>Pyramimonadales</taxon>
        <taxon>Pyramimonadaceae</taxon>
        <taxon>Cymbomonas</taxon>
    </lineage>
</organism>
<reference evidence="1 2" key="1">
    <citation type="journal article" date="2015" name="Genome Biol. Evol.">
        <title>Comparative Genomics of a Bacterivorous Green Alga Reveals Evolutionary Causalities and Consequences of Phago-Mixotrophic Mode of Nutrition.</title>
        <authorList>
            <person name="Burns J.A."/>
            <person name="Paasch A."/>
            <person name="Narechania A."/>
            <person name="Kim E."/>
        </authorList>
    </citation>
    <scope>NUCLEOTIDE SEQUENCE [LARGE SCALE GENOMIC DNA]</scope>
    <source>
        <strain evidence="1 2">PLY_AMNH</strain>
    </source>
</reference>
<dbReference type="AlphaFoldDB" id="A0AAE0G3X8"/>
<protein>
    <recommendedName>
        <fullName evidence="3">Reverse transcriptase domain-containing protein</fullName>
    </recommendedName>
</protein>
<sequence length="542" mass="59759">MAMKLLLLYMRHKGFDEVAIAEILVPLLAIADDVKLFAKTAKGLLELFEALKEFSNWANLTIKVSKCGEVTTPKLGRHRSRAQHPPVELEVDGSQVPVVNEDGYRYLGCMEAKGLPAEPDRRNVEAKVVGTIAKMEVDGQNAGGLREYAAFLEQHAVAVPVYSQTLTQSLNGEWADSMDALVVLKVREKLVEVSNFSFSTIEYTVRDLHKLPKKWGGTGVARFNKARESSALAAAVDLLEDDSRLEYKAERENLKHYDRCYGRTKDIPHFQDLKGRGLLYGPNKGIQNHEFWSRVMSEATKVGLTLEFNGGSTIGGGAHNGPLTRRKAGKQLGGNYDERCWTKLLENRVQGAYFKALLVGARGSLRLIPRHDLPDDLVTFALLARCETLPVNGVLKRRHLRASGACECGCRVAGCKVVESVTHLLSGCAGRKGMYTARHDSVVDAFEYSLGPALKLGGWVLGEEYRNSARRATRAGWRVTAHALIVGALGAIDLLEWGNLIGPLRVDKAAAKLAIESMQREALTHSRYIWRARCAQLGRDGA</sequence>
<evidence type="ECO:0000313" key="1">
    <source>
        <dbReference type="EMBL" id="KAK3271139.1"/>
    </source>
</evidence>
<name>A0AAE0G3X8_9CHLO</name>
<gene>
    <name evidence="1" type="ORF">CYMTET_20499</name>
</gene>
<proteinExistence type="predicted"/>
<evidence type="ECO:0000313" key="2">
    <source>
        <dbReference type="Proteomes" id="UP001190700"/>
    </source>
</evidence>
<comment type="caution">
    <text evidence="1">The sequence shown here is derived from an EMBL/GenBank/DDBJ whole genome shotgun (WGS) entry which is preliminary data.</text>
</comment>
<dbReference type="Proteomes" id="UP001190700">
    <property type="component" value="Unassembled WGS sequence"/>
</dbReference>